<dbReference type="InterPro" id="IPR001769">
    <property type="entry name" value="Gingipain"/>
</dbReference>
<evidence type="ECO:0000256" key="1">
    <source>
        <dbReference type="SAM" id="SignalP"/>
    </source>
</evidence>
<keyword evidence="1" id="KW-0732">Signal</keyword>
<gene>
    <name evidence="4" type="ORF">KM029_21745</name>
</gene>
<dbReference type="EMBL" id="CP076129">
    <property type="protein sequence ID" value="QWG10310.1"/>
    <property type="molecule type" value="Genomic_DNA"/>
</dbReference>
<accession>A0ABX8H524</accession>
<feature type="domain" description="Gingipain" evidence="2">
    <location>
        <begin position="436"/>
        <end position="778"/>
    </location>
</feature>
<evidence type="ECO:0000313" key="5">
    <source>
        <dbReference type="Proteomes" id="UP000682802"/>
    </source>
</evidence>
<name>A0ABX8H524_9BACT</name>
<dbReference type="Pfam" id="PF18962">
    <property type="entry name" value="Por_Secre_tail"/>
    <property type="match status" value="1"/>
</dbReference>
<dbReference type="Gene3D" id="3.40.50.1460">
    <property type="match status" value="1"/>
</dbReference>
<dbReference type="RefSeq" id="WP_144075916.1">
    <property type="nucleotide sequence ID" value="NZ_CP076129.1"/>
</dbReference>
<feature type="domain" description="Secretion system C-terminal sorting" evidence="3">
    <location>
        <begin position="940"/>
        <end position="1009"/>
    </location>
</feature>
<dbReference type="InterPro" id="IPR029030">
    <property type="entry name" value="Caspase-like_dom_sf"/>
</dbReference>
<feature type="chain" id="PRO_5047467363" evidence="1">
    <location>
        <begin position="23"/>
        <end position="1011"/>
    </location>
</feature>
<proteinExistence type="predicted"/>
<sequence>MNKLISLKLFLFLLIIPLTNFGQNSNIDEWRELIKSTNFHKITIKEDGVYKITYDQLKATGFPIANIEMNDLRLFRRGVEIAIKIDDFDNDNIFDPEDFFIFYGEKNTSLGDHDLFNDAEHNINPYVSFFTDKSAYFLNHTNVNSFTPPKRINNSNYNSNGLVDEVNYFAKKLILFRGDDVNYSVGSYAKGLGINSERTVFSSLFNEERGWTSYNYQLLKTETVFDINLDGIDITSNEDIILKTRFKSHIYFDNKIEYKYGKDTNNLTTLGTEVVPSYGASKLLTHNLPITTISGQGNLILSAHDLNSRNRQHQTNQFGVVYFDLLYPKKLDFNSQQDQIMYWLGKSAKKIKVDNYNSQIILLDITDPYNAIELEVTNSCAVLPPVNSINERKVIYSSSFNYPLETHVAHFEYFEDTDETDFLLISHQLTQQSYGSFNNVAQAYADYRSSESGGEHIVYHADIDALINTFSYGDFSSLAVKKAIDELSRKKLKYVLLLGKGLQEDEHHKKNQLLGIDNLIPSYGYPCTDQGYVFNLVDKPTVSIGRISATSASKAGAYLSKLIEFENMDFRNASKRKALHLSGGSGINQINQFSAINDSYKDILKNSLLAGSVTHLKKVDDGTYYGTFDKSSFASHLNNGVGIISYFGHGSTSTTGLFLGYPDNKTNNYNNTVYPFMVMLGCSVGNVFISHDDVLGERWVNSEKNGAIGFWGSTSLLNSYHAETIGDQFYTLAYNKYVGKPIGDIIVALQNQLIDQNSSPNIIKALQNFTLVGDPALSIGIEKSDYWIDDVTYTTYGTTDKLHHSQDSTKFTIQYGNDGIIWDNEDREIVINIERKYPSGIISETSMYAILKDTTTSGKVDIMVHYSDLDSALGGGENILTFTIGNQLSNDNKTINTMDEYDFNNNTKTLSLFYHFDPYKDVDGEDITSISNNILDISVSPNPASNTLSIQRLASKFRYLQIIGVNGTIFQNKDISFLDNVNLNISSLKNGLYLVHLRGDNENKIVKLIKN</sequence>
<feature type="signal peptide" evidence="1">
    <location>
        <begin position="1"/>
        <end position="22"/>
    </location>
</feature>
<evidence type="ECO:0000259" key="2">
    <source>
        <dbReference type="Pfam" id="PF01364"/>
    </source>
</evidence>
<reference evidence="4 5" key="1">
    <citation type="submission" date="2021-05" db="EMBL/GenBank/DDBJ databases">
        <title>Comparative genomic studies on the polysaccharide-degrading batcterial strains of the Flammeovirga genus.</title>
        <authorList>
            <person name="Zewei F."/>
            <person name="Zheng Z."/>
            <person name="Yu L."/>
            <person name="Ruyue G."/>
            <person name="Yanhong M."/>
            <person name="Yuanyuan C."/>
            <person name="Jingyan G."/>
            <person name="Wenjun H."/>
        </authorList>
    </citation>
    <scope>NUCLEOTIDE SEQUENCE [LARGE SCALE GENOMIC DNA]</scope>
    <source>
        <strain evidence="4 5">YS10</strain>
    </source>
</reference>
<dbReference type="NCBIfam" id="TIGR04183">
    <property type="entry name" value="Por_Secre_tail"/>
    <property type="match status" value="1"/>
</dbReference>
<protein>
    <submittedName>
        <fullName evidence="4">T9SS type A sorting domain-containing protein</fullName>
    </submittedName>
</protein>
<evidence type="ECO:0000313" key="4">
    <source>
        <dbReference type="EMBL" id="QWG10310.1"/>
    </source>
</evidence>
<dbReference type="Proteomes" id="UP000682802">
    <property type="component" value="Chromosome 2"/>
</dbReference>
<dbReference type="InterPro" id="IPR026444">
    <property type="entry name" value="Secre_tail"/>
</dbReference>
<evidence type="ECO:0000259" key="3">
    <source>
        <dbReference type="Pfam" id="PF18962"/>
    </source>
</evidence>
<dbReference type="Pfam" id="PF01364">
    <property type="entry name" value="Peptidase_C25"/>
    <property type="match status" value="1"/>
</dbReference>
<keyword evidence="5" id="KW-1185">Reference proteome</keyword>
<organism evidence="4 5">
    <name type="scientific">Flammeovirga kamogawensis</name>
    <dbReference type="NCBI Taxonomy" id="373891"/>
    <lineage>
        <taxon>Bacteria</taxon>
        <taxon>Pseudomonadati</taxon>
        <taxon>Bacteroidota</taxon>
        <taxon>Cytophagia</taxon>
        <taxon>Cytophagales</taxon>
        <taxon>Flammeovirgaceae</taxon>
        <taxon>Flammeovirga</taxon>
    </lineage>
</organism>
<dbReference type="SUPFAM" id="SSF52129">
    <property type="entry name" value="Caspase-like"/>
    <property type="match status" value="1"/>
</dbReference>